<comment type="catalytic activity">
    <reaction evidence="1">
        <text>[protein]-peptidylproline (omega=180) = [protein]-peptidylproline (omega=0)</text>
        <dbReference type="Rhea" id="RHEA:16237"/>
        <dbReference type="Rhea" id="RHEA-COMP:10747"/>
        <dbReference type="Rhea" id="RHEA-COMP:10748"/>
        <dbReference type="ChEBI" id="CHEBI:83833"/>
        <dbReference type="ChEBI" id="CHEBI:83834"/>
        <dbReference type="EC" id="5.2.1.8"/>
    </reaction>
</comment>
<reference evidence="9 10" key="1">
    <citation type="journal article" date="2015" name="Genome Biol. Evol.">
        <title>Comparative Genomics of a Bacterivorous Green Alga Reveals Evolutionary Causalities and Consequences of Phago-Mixotrophic Mode of Nutrition.</title>
        <authorList>
            <person name="Burns J.A."/>
            <person name="Paasch A."/>
            <person name="Narechania A."/>
            <person name="Kim E."/>
        </authorList>
    </citation>
    <scope>NUCLEOTIDE SEQUENCE [LARGE SCALE GENOMIC DNA]</scope>
    <source>
        <strain evidence="9 10">PLY_AMNH</strain>
    </source>
</reference>
<evidence type="ECO:0000256" key="1">
    <source>
        <dbReference type="ARBA" id="ARBA00000971"/>
    </source>
</evidence>
<evidence type="ECO:0000313" key="9">
    <source>
        <dbReference type="EMBL" id="KAK3235787.1"/>
    </source>
</evidence>
<dbReference type="PROSITE" id="PS00170">
    <property type="entry name" value="CSA_PPIASE_1"/>
    <property type="match status" value="1"/>
</dbReference>
<dbReference type="EC" id="5.2.1.8" evidence="2"/>
<dbReference type="Gene3D" id="2.40.100.10">
    <property type="entry name" value="Cyclophilin-like"/>
    <property type="match status" value="1"/>
</dbReference>
<evidence type="ECO:0000256" key="6">
    <source>
        <dbReference type="ARBA" id="ARBA00023235"/>
    </source>
</evidence>
<evidence type="ECO:0000259" key="8">
    <source>
        <dbReference type="PROSITE" id="PS50072"/>
    </source>
</evidence>
<sequence>MASDEADVGPPRPPPEEEETVGPMPPKKKKRKVLEFEKVYLDSLPSAEMYEWSYLHRDVVTQVAVAKTDFVITASVDGHLKFWKKAAEGIEFVKHYRAHLGPVDGLAVNDSGSLCSTISRDKSAKVYDVVNFDMILMYRLQFVPSCVEWLSKGSEAEAKLAIADRDAPKVHIFNTSHAGTEAMHIMEVAKPVLFMRFNLAYEVVISADTAGLLDYWSPVTYKFPEGVTSFKYKLETDLFTFVKTKMVPTSLEVSPDGKHFVLLAPDRKIRVFQFRTGKLVRTYEETLEVINDIQKADDSPFKLENIDFGRRMAIEREMEKGEEDYPCNPNVIFDETGNFIIYATLLGIKMVNIVTNRAVRVVGKVENTERFLRLALYQGVPKAKRARTAAGGESKPVEKDPTLICTAYKKDRLYLFSRREPEDAEDAATGRDVFNEKPRADELMSADAVPITGTAKHSMARGATIHTTLGDIEVKLYMDECPKTVENFTGHSRNGYYDGLLFHRVIKGFMLQTGDPLGDGTGGSSIWGAEFEDEIVPSLRHDRAGTLSMANAGPNTNGSQFFVTTTVTPWLDGKHTVFGRVTKGMDVVGLIEKVKTDPGDRPLQDVKIMNIVLTF</sequence>
<dbReference type="PRINTS" id="PR00153">
    <property type="entry name" value="CSAPPISMRASE"/>
</dbReference>
<dbReference type="InterPro" id="IPR002130">
    <property type="entry name" value="Cyclophilin-type_PPIase_dom"/>
</dbReference>
<evidence type="ECO:0000256" key="2">
    <source>
        <dbReference type="ARBA" id="ARBA00013194"/>
    </source>
</evidence>
<dbReference type="InterPro" id="IPR036322">
    <property type="entry name" value="WD40_repeat_dom_sf"/>
</dbReference>
<dbReference type="Proteomes" id="UP001190700">
    <property type="component" value="Unassembled WGS sequence"/>
</dbReference>
<dbReference type="FunFam" id="2.40.100.10:FF:000003">
    <property type="entry name" value="Peptidylprolyl isomerase domain and WD repeat-containing 1"/>
    <property type="match status" value="1"/>
</dbReference>
<dbReference type="InterPro" id="IPR015943">
    <property type="entry name" value="WD40/YVTN_repeat-like_dom_sf"/>
</dbReference>
<organism evidence="9 10">
    <name type="scientific">Cymbomonas tetramitiformis</name>
    <dbReference type="NCBI Taxonomy" id="36881"/>
    <lineage>
        <taxon>Eukaryota</taxon>
        <taxon>Viridiplantae</taxon>
        <taxon>Chlorophyta</taxon>
        <taxon>Pyramimonadophyceae</taxon>
        <taxon>Pyramimonadales</taxon>
        <taxon>Pyramimonadaceae</taxon>
        <taxon>Cymbomonas</taxon>
    </lineage>
</organism>
<dbReference type="CDD" id="cd01927">
    <property type="entry name" value="cyclophilin_WD40"/>
    <property type="match status" value="1"/>
</dbReference>
<dbReference type="GO" id="GO:0006457">
    <property type="term" value="P:protein folding"/>
    <property type="evidence" value="ECO:0007669"/>
    <property type="project" value="InterPro"/>
</dbReference>
<name>A0AAE0BG32_9CHLO</name>
<accession>A0AAE0BG32</accession>
<dbReference type="SUPFAM" id="SSF50891">
    <property type="entry name" value="Cyclophilin-like"/>
    <property type="match status" value="1"/>
</dbReference>
<dbReference type="EMBL" id="LGRX02035220">
    <property type="protein sequence ID" value="KAK3235787.1"/>
    <property type="molecule type" value="Genomic_DNA"/>
</dbReference>
<evidence type="ECO:0000256" key="4">
    <source>
        <dbReference type="ARBA" id="ARBA00022737"/>
    </source>
</evidence>
<keyword evidence="4" id="KW-0677">Repeat</keyword>
<dbReference type="GO" id="GO:0005634">
    <property type="term" value="C:nucleus"/>
    <property type="evidence" value="ECO:0007669"/>
    <property type="project" value="UniProtKB-ARBA"/>
</dbReference>
<dbReference type="Pfam" id="PF00400">
    <property type="entry name" value="WD40"/>
    <property type="match status" value="1"/>
</dbReference>
<feature type="domain" description="PPIase cyclophilin-type" evidence="8">
    <location>
        <begin position="466"/>
        <end position="613"/>
    </location>
</feature>
<comment type="caution">
    <text evidence="9">The sequence shown here is derived from an EMBL/GenBank/DDBJ whole genome shotgun (WGS) entry which is preliminary data.</text>
</comment>
<gene>
    <name evidence="9" type="ORF">CYMTET_54051</name>
</gene>
<dbReference type="GO" id="GO:0003755">
    <property type="term" value="F:peptidyl-prolyl cis-trans isomerase activity"/>
    <property type="evidence" value="ECO:0007669"/>
    <property type="project" value="UniProtKB-KW"/>
</dbReference>
<keyword evidence="5" id="KW-0697">Rotamase</keyword>
<dbReference type="Gene3D" id="2.130.10.10">
    <property type="entry name" value="YVTN repeat-like/Quinoprotein amine dehydrogenase"/>
    <property type="match status" value="1"/>
</dbReference>
<dbReference type="PANTHER" id="PTHR45625">
    <property type="entry name" value="PEPTIDYL-PROLYL CIS-TRANS ISOMERASE-RELATED"/>
    <property type="match status" value="1"/>
</dbReference>
<protein>
    <recommendedName>
        <fullName evidence="2">peptidylprolyl isomerase</fullName>
        <ecNumber evidence="2">5.2.1.8</ecNumber>
    </recommendedName>
</protein>
<dbReference type="SUPFAM" id="SSF50978">
    <property type="entry name" value="WD40 repeat-like"/>
    <property type="match status" value="1"/>
</dbReference>
<dbReference type="InterPro" id="IPR029000">
    <property type="entry name" value="Cyclophilin-like_dom_sf"/>
</dbReference>
<proteinExistence type="predicted"/>
<dbReference type="Pfam" id="PF00160">
    <property type="entry name" value="Pro_isomerase"/>
    <property type="match status" value="1"/>
</dbReference>
<dbReference type="AlphaFoldDB" id="A0AAE0BG32"/>
<keyword evidence="6 9" id="KW-0413">Isomerase</keyword>
<dbReference type="InterPro" id="IPR001680">
    <property type="entry name" value="WD40_rpt"/>
</dbReference>
<keyword evidence="3" id="KW-0853">WD repeat</keyword>
<dbReference type="PANTHER" id="PTHR45625:SF4">
    <property type="entry name" value="PEPTIDYLPROLYL ISOMERASE DOMAIN AND WD REPEAT-CONTAINING PROTEIN 1"/>
    <property type="match status" value="1"/>
</dbReference>
<dbReference type="InterPro" id="IPR020892">
    <property type="entry name" value="Cyclophilin-type_PPIase_CS"/>
</dbReference>
<dbReference type="InterPro" id="IPR044666">
    <property type="entry name" value="Cyclophilin_A-like"/>
</dbReference>
<evidence type="ECO:0000256" key="3">
    <source>
        <dbReference type="ARBA" id="ARBA00022574"/>
    </source>
</evidence>
<evidence type="ECO:0000313" key="10">
    <source>
        <dbReference type="Proteomes" id="UP001190700"/>
    </source>
</evidence>
<evidence type="ECO:0000256" key="5">
    <source>
        <dbReference type="ARBA" id="ARBA00023110"/>
    </source>
</evidence>
<evidence type="ECO:0000256" key="7">
    <source>
        <dbReference type="SAM" id="MobiDB-lite"/>
    </source>
</evidence>
<keyword evidence="10" id="KW-1185">Reference proteome</keyword>
<dbReference type="SMART" id="SM00320">
    <property type="entry name" value="WD40"/>
    <property type="match status" value="3"/>
</dbReference>
<dbReference type="PROSITE" id="PS50072">
    <property type="entry name" value="CSA_PPIASE_2"/>
    <property type="match status" value="1"/>
</dbReference>
<feature type="region of interest" description="Disordered" evidence="7">
    <location>
        <begin position="1"/>
        <end position="28"/>
    </location>
</feature>